<dbReference type="InterPro" id="IPR043719">
    <property type="entry name" value="DUF5660"/>
</dbReference>
<dbReference type="AlphaFoldDB" id="A0A1G1VAF3"/>
<dbReference type="STRING" id="1797517.A3F61_01310"/>
<name>A0A1G1VAF3_9BACT</name>
<protein>
    <recommendedName>
        <fullName evidence="1">DUF5660 domain-containing protein</fullName>
    </recommendedName>
</protein>
<feature type="domain" description="DUF5660" evidence="1">
    <location>
        <begin position="108"/>
        <end position="214"/>
    </location>
</feature>
<dbReference type="EMBL" id="MHCA01000012">
    <property type="protein sequence ID" value="OGY12438.1"/>
    <property type="molecule type" value="Genomic_DNA"/>
</dbReference>
<reference evidence="2 3" key="1">
    <citation type="journal article" date="2016" name="Nat. Commun.">
        <title>Thousands of microbial genomes shed light on interconnected biogeochemical processes in an aquifer system.</title>
        <authorList>
            <person name="Anantharaman K."/>
            <person name="Brown C.T."/>
            <person name="Hug L.A."/>
            <person name="Sharon I."/>
            <person name="Castelle C.J."/>
            <person name="Probst A.J."/>
            <person name="Thomas B.C."/>
            <person name="Singh A."/>
            <person name="Wilkins M.J."/>
            <person name="Karaoz U."/>
            <person name="Brodie E.L."/>
            <person name="Williams K.H."/>
            <person name="Hubbard S.S."/>
            <person name="Banfield J.F."/>
        </authorList>
    </citation>
    <scope>NUCLEOTIDE SEQUENCE [LARGE SCALE GENOMIC DNA]</scope>
</reference>
<evidence type="ECO:0000313" key="3">
    <source>
        <dbReference type="Proteomes" id="UP000178272"/>
    </source>
</evidence>
<evidence type="ECO:0000259" key="1">
    <source>
        <dbReference type="Pfam" id="PF18904"/>
    </source>
</evidence>
<organism evidence="2 3">
    <name type="scientific">Candidatus Blackburnbacteria bacterium RIFCSPHIGHO2_12_FULL_41_13b</name>
    <dbReference type="NCBI Taxonomy" id="1797517"/>
    <lineage>
        <taxon>Bacteria</taxon>
        <taxon>Candidatus Blackburniibacteriota</taxon>
    </lineage>
</organism>
<comment type="caution">
    <text evidence="2">The sequence shown here is derived from an EMBL/GenBank/DDBJ whole genome shotgun (WGS) entry which is preliminary data.</text>
</comment>
<sequence>MAINQTTKKSRTKTPASDSILEALRDIGGSATSSVKKDIFEGIPQDFFNQAFGYERKQQKASGDLVPGQSIEFDQVLEEQKEENKVLRSQLSYEQSLRHQEQTLVSRQSQELKVQIQALAGEVTQLAKTTQGLARETQIAAMQAPANPGVYHVNFFEKLRSYIVSFRRKIENASLWMQSYNTRSAKKKGFWGQVGRSGAKRLLSSEDYLQRSAG</sequence>
<dbReference type="Pfam" id="PF18904">
    <property type="entry name" value="DUF5660"/>
    <property type="match status" value="1"/>
</dbReference>
<proteinExistence type="predicted"/>
<evidence type="ECO:0000313" key="2">
    <source>
        <dbReference type="EMBL" id="OGY12438.1"/>
    </source>
</evidence>
<accession>A0A1G1VAF3</accession>
<gene>
    <name evidence="2" type="ORF">A3F61_01310</name>
</gene>
<dbReference type="Proteomes" id="UP000178272">
    <property type="component" value="Unassembled WGS sequence"/>
</dbReference>